<dbReference type="VEuPathDB" id="FungiDB:P170DRAFT_480723"/>
<dbReference type="STRING" id="1392250.A0A2I2FT22"/>
<evidence type="ECO:0000313" key="1">
    <source>
        <dbReference type="EMBL" id="PLB43764.1"/>
    </source>
</evidence>
<dbReference type="AlphaFoldDB" id="A0A2I2FT22"/>
<organism evidence="1 2">
    <name type="scientific">Aspergillus steynii IBT 23096</name>
    <dbReference type="NCBI Taxonomy" id="1392250"/>
    <lineage>
        <taxon>Eukaryota</taxon>
        <taxon>Fungi</taxon>
        <taxon>Dikarya</taxon>
        <taxon>Ascomycota</taxon>
        <taxon>Pezizomycotina</taxon>
        <taxon>Eurotiomycetes</taxon>
        <taxon>Eurotiomycetidae</taxon>
        <taxon>Eurotiales</taxon>
        <taxon>Aspergillaceae</taxon>
        <taxon>Aspergillus</taxon>
        <taxon>Aspergillus subgen. Circumdati</taxon>
    </lineage>
</organism>
<proteinExistence type="predicted"/>
<name>A0A2I2FT22_9EURO</name>
<dbReference type="RefSeq" id="XP_024699066.1">
    <property type="nucleotide sequence ID" value="XM_024853807.1"/>
</dbReference>
<comment type="caution">
    <text evidence="1">The sequence shown here is derived from an EMBL/GenBank/DDBJ whole genome shotgun (WGS) entry which is preliminary data.</text>
</comment>
<evidence type="ECO:0000313" key="2">
    <source>
        <dbReference type="Proteomes" id="UP000234275"/>
    </source>
</evidence>
<sequence>MSFDSFDLGQDLSTVSQMDQSNSPNASFGIDASDPLFYVCWRRQSCRWCLEGDAACSWCAVTSTCVPNSAHLPILAPLGSSQICPLGSKERWELRALPFGCNVSTITFLTAVGSVLSTLAAIALGMLVGEVEGEGLGIGYGKGKGERRL</sequence>
<reference evidence="1 2" key="1">
    <citation type="submission" date="2016-12" db="EMBL/GenBank/DDBJ databases">
        <title>The genomes of Aspergillus section Nigri reveals drivers in fungal speciation.</title>
        <authorList>
            <consortium name="DOE Joint Genome Institute"/>
            <person name="Vesth T.C."/>
            <person name="Nybo J."/>
            <person name="Theobald S."/>
            <person name="Brandl J."/>
            <person name="Frisvad J.C."/>
            <person name="Nielsen K.F."/>
            <person name="Lyhne E.K."/>
            <person name="Kogle M.E."/>
            <person name="Kuo A."/>
            <person name="Riley R."/>
            <person name="Clum A."/>
            <person name="Nolan M."/>
            <person name="Lipzen A."/>
            <person name="Salamov A."/>
            <person name="Henrissat B."/>
            <person name="Wiebenga A."/>
            <person name="De Vries R.P."/>
            <person name="Grigoriev I.V."/>
            <person name="Mortensen U.H."/>
            <person name="Andersen M.R."/>
            <person name="Baker S.E."/>
        </authorList>
    </citation>
    <scope>NUCLEOTIDE SEQUENCE [LARGE SCALE GENOMIC DNA]</scope>
    <source>
        <strain evidence="1 2">IBT 23096</strain>
    </source>
</reference>
<dbReference type="GeneID" id="36561505"/>
<dbReference type="EMBL" id="MSFO01000010">
    <property type="protein sequence ID" value="PLB43764.1"/>
    <property type="molecule type" value="Genomic_DNA"/>
</dbReference>
<keyword evidence="2" id="KW-1185">Reference proteome</keyword>
<gene>
    <name evidence="1" type="ORF">P170DRAFT_480723</name>
</gene>
<protein>
    <recommendedName>
        <fullName evidence="3">PSI domain-containing protein</fullName>
    </recommendedName>
</protein>
<accession>A0A2I2FT22</accession>
<dbReference type="OrthoDB" id="5427091at2759"/>
<evidence type="ECO:0008006" key="3">
    <source>
        <dbReference type="Google" id="ProtNLM"/>
    </source>
</evidence>
<dbReference type="Proteomes" id="UP000234275">
    <property type="component" value="Unassembled WGS sequence"/>
</dbReference>